<dbReference type="EMBL" id="JAUSUG010000012">
    <property type="protein sequence ID" value="MDQ0255761.1"/>
    <property type="molecule type" value="Genomic_DNA"/>
</dbReference>
<dbReference type="PANTHER" id="PTHR47723">
    <property type="entry name" value="OS05G0353850 PROTEIN"/>
    <property type="match status" value="1"/>
</dbReference>
<dbReference type="InterPro" id="IPR053151">
    <property type="entry name" value="RNase_H-like"/>
</dbReference>
<dbReference type="Proteomes" id="UP001230005">
    <property type="component" value="Unassembled WGS sequence"/>
</dbReference>
<dbReference type="GO" id="GO:0004523">
    <property type="term" value="F:RNA-DNA hybrid ribonuclease activity"/>
    <property type="evidence" value="ECO:0007669"/>
    <property type="project" value="UniProtKB-EC"/>
</dbReference>
<keyword evidence="3" id="KW-1185">Reference proteome</keyword>
<evidence type="ECO:0000259" key="1">
    <source>
        <dbReference type="PROSITE" id="PS50879"/>
    </source>
</evidence>
<evidence type="ECO:0000313" key="2">
    <source>
        <dbReference type="EMBL" id="MDQ0255761.1"/>
    </source>
</evidence>
<evidence type="ECO:0000313" key="3">
    <source>
        <dbReference type="Proteomes" id="UP001230005"/>
    </source>
</evidence>
<dbReference type="InterPro" id="IPR002156">
    <property type="entry name" value="RNaseH_domain"/>
</dbReference>
<dbReference type="InterPro" id="IPR012337">
    <property type="entry name" value="RNaseH-like_sf"/>
</dbReference>
<sequence length="135" mass="15227">MIEVYIDGGSAGDPGPSGAGVFINNNGSLIRKAIPLPAMSNHEAEFHALLEALAICKEQQFRIISVRTDSQILNSALEKEYAKKEQFRVLLEKALHMMEKDFDYVFVKWIPSKQNKEADQLAKKAIRLSMEKFND</sequence>
<name>A0ABT9ZYJ3_9BACI</name>
<proteinExistence type="predicted"/>
<dbReference type="PROSITE" id="PS50879">
    <property type="entry name" value="RNASE_H_1"/>
    <property type="match status" value="1"/>
</dbReference>
<dbReference type="Gene3D" id="3.30.420.10">
    <property type="entry name" value="Ribonuclease H-like superfamily/Ribonuclease H"/>
    <property type="match status" value="1"/>
</dbReference>
<accession>A0ABT9ZYJ3</accession>
<keyword evidence="2" id="KW-0378">Hydrolase</keyword>
<protein>
    <submittedName>
        <fullName evidence="2">Ribonuclease HI</fullName>
        <ecNumber evidence="2">3.1.26.4</ecNumber>
    </submittedName>
</protein>
<dbReference type="Pfam" id="PF13456">
    <property type="entry name" value="RVT_3"/>
    <property type="match status" value="1"/>
</dbReference>
<dbReference type="CDD" id="cd09279">
    <property type="entry name" value="RNase_HI_like"/>
    <property type="match status" value="1"/>
</dbReference>
<feature type="domain" description="RNase H type-1" evidence="1">
    <location>
        <begin position="1"/>
        <end position="127"/>
    </location>
</feature>
<dbReference type="RefSeq" id="WP_307326890.1">
    <property type="nucleotide sequence ID" value="NZ_JAUSUG010000012.1"/>
</dbReference>
<comment type="caution">
    <text evidence="2">The sequence shown here is derived from an EMBL/GenBank/DDBJ whole genome shotgun (WGS) entry which is preliminary data.</text>
</comment>
<dbReference type="EC" id="3.1.26.4" evidence="2"/>
<gene>
    <name evidence="2" type="ORF">J2S74_003143</name>
</gene>
<dbReference type="PANTHER" id="PTHR47723:SF19">
    <property type="entry name" value="POLYNUCLEOTIDYL TRANSFERASE, RIBONUCLEASE H-LIKE SUPERFAMILY PROTEIN"/>
    <property type="match status" value="1"/>
</dbReference>
<dbReference type="SUPFAM" id="SSF53098">
    <property type="entry name" value="Ribonuclease H-like"/>
    <property type="match status" value="1"/>
</dbReference>
<reference evidence="2 3" key="1">
    <citation type="submission" date="2023-07" db="EMBL/GenBank/DDBJ databases">
        <title>Genomic Encyclopedia of Type Strains, Phase IV (KMG-IV): sequencing the most valuable type-strain genomes for metagenomic binning, comparative biology and taxonomic classification.</title>
        <authorList>
            <person name="Goeker M."/>
        </authorList>
    </citation>
    <scope>NUCLEOTIDE SEQUENCE [LARGE SCALE GENOMIC DNA]</scope>
    <source>
        <strain evidence="2 3">DSM 9768</strain>
    </source>
</reference>
<organism evidence="2 3">
    <name type="scientific">Evansella vedderi</name>
    <dbReference type="NCBI Taxonomy" id="38282"/>
    <lineage>
        <taxon>Bacteria</taxon>
        <taxon>Bacillati</taxon>
        <taxon>Bacillota</taxon>
        <taxon>Bacilli</taxon>
        <taxon>Bacillales</taxon>
        <taxon>Bacillaceae</taxon>
        <taxon>Evansella</taxon>
    </lineage>
</organism>
<dbReference type="InterPro" id="IPR036397">
    <property type="entry name" value="RNaseH_sf"/>
</dbReference>